<accession>A0A914PZE1</accession>
<organism evidence="1 2">
    <name type="scientific">Panagrolaimus davidi</name>
    <dbReference type="NCBI Taxonomy" id="227884"/>
    <lineage>
        <taxon>Eukaryota</taxon>
        <taxon>Metazoa</taxon>
        <taxon>Ecdysozoa</taxon>
        <taxon>Nematoda</taxon>
        <taxon>Chromadorea</taxon>
        <taxon>Rhabditida</taxon>
        <taxon>Tylenchina</taxon>
        <taxon>Panagrolaimomorpha</taxon>
        <taxon>Panagrolaimoidea</taxon>
        <taxon>Panagrolaimidae</taxon>
        <taxon>Panagrolaimus</taxon>
    </lineage>
</organism>
<dbReference type="AlphaFoldDB" id="A0A914PZE1"/>
<dbReference type="PIRSF" id="PIRSF008153">
    <property type="entry name" value="FMR1_interacting"/>
    <property type="match status" value="1"/>
</dbReference>
<dbReference type="Pfam" id="PF05994">
    <property type="entry name" value="FragX_IP"/>
    <property type="match status" value="1"/>
</dbReference>
<evidence type="ECO:0000313" key="1">
    <source>
        <dbReference type="Proteomes" id="UP000887578"/>
    </source>
</evidence>
<dbReference type="GO" id="GO:0030833">
    <property type="term" value="P:regulation of actin filament polymerization"/>
    <property type="evidence" value="ECO:0007669"/>
    <property type="project" value="InterPro"/>
</dbReference>
<proteinExistence type="predicted"/>
<name>A0A914PZE1_9BILA</name>
<dbReference type="Proteomes" id="UP000887578">
    <property type="component" value="Unplaced"/>
</dbReference>
<reference evidence="2" key="1">
    <citation type="submission" date="2022-11" db="UniProtKB">
        <authorList>
            <consortium name="WormBaseParasite"/>
        </authorList>
    </citation>
    <scope>IDENTIFICATION</scope>
</reference>
<sequence>MLESLISERAGKKSHRKDIEQKHIDKMISFHRLSYHWTALLNLSKTLEACCDLSQLWFREFYLEMTMGARIQFPIEMSIPWILTDFILSTQEPALIECLLYQLDLYNDAANYSLKRFKKKFLYDECEAEVNLCFDQFIFKLSDAVFTYYKQIASCMLLDKGFKQECQRIGINIRTPPATRYEILLRQRHFQLLGRQIDLNKLITQRINVSLLRSLDAAISRFESEGLFWIIVG</sequence>
<dbReference type="WBParaSite" id="PDA_v2.g21862.t1">
    <property type="protein sequence ID" value="PDA_v2.g21862.t1"/>
    <property type="gene ID" value="PDA_v2.g21862"/>
</dbReference>
<dbReference type="PANTHER" id="PTHR12195">
    <property type="entry name" value="CYTOPLASMIC FMR1-INTERACTING PROTEIN-RELATED"/>
    <property type="match status" value="1"/>
</dbReference>
<dbReference type="InterPro" id="IPR008081">
    <property type="entry name" value="Cytoplasmic_FMR1-int"/>
</dbReference>
<keyword evidence="1" id="KW-1185">Reference proteome</keyword>
<evidence type="ECO:0000313" key="2">
    <source>
        <dbReference type="WBParaSite" id="PDA_v2.g21862.t1"/>
    </source>
</evidence>
<protein>
    <submittedName>
        <fullName evidence="2">Uncharacterized protein</fullName>
    </submittedName>
</protein>
<dbReference type="GO" id="GO:0031267">
    <property type="term" value="F:small GTPase binding"/>
    <property type="evidence" value="ECO:0007669"/>
    <property type="project" value="InterPro"/>
</dbReference>